<organism evidence="2 3">
    <name type="scientific">Imshaugia aleurites</name>
    <dbReference type="NCBI Taxonomy" id="172621"/>
    <lineage>
        <taxon>Eukaryota</taxon>
        <taxon>Fungi</taxon>
        <taxon>Dikarya</taxon>
        <taxon>Ascomycota</taxon>
        <taxon>Pezizomycotina</taxon>
        <taxon>Lecanoromycetes</taxon>
        <taxon>OSLEUM clade</taxon>
        <taxon>Lecanoromycetidae</taxon>
        <taxon>Lecanorales</taxon>
        <taxon>Lecanorineae</taxon>
        <taxon>Parmeliaceae</taxon>
        <taxon>Imshaugia</taxon>
    </lineage>
</organism>
<feature type="region of interest" description="Disordered" evidence="1">
    <location>
        <begin position="1"/>
        <end position="72"/>
    </location>
</feature>
<feature type="compositionally biased region" description="Polar residues" evidence="1">
    <location>
        <begin position="87"/>
        <end position="125"/>
    </location>
</feature>
<dbReference type="AlphaFoldDB" id="A0A8H3IV45"/>
<feature type="compositionally biased region" description="Polar residues" evidence="1">
    <location>
        <begin position="331"/>
        <end position="345"/>
    </location>
</feature>
<feature type="region of interest" description="Disordered" evidence="1">
    <location>
        <begin position="323"/>
        <end position="346"/>
    </location>
</feature>
<feature type="compositionally biased region" description="Polar residues" evidence="1">
    <location>
        <begin position="273"/>
        <end position="282"/>
    </location>
</feature>
<protein>
    <recommendedName>
        <fullName evidence="4">BZIP domain-containing protein</fullName>
    </recommendedName>
</protein>
<dbReference type="Proteomes" id="UP000664534">
    <property type="component" value="Unassembled WGS sequence"/>
</dbReference>
<feature type="compositionally biased region" description="Low complexity" evidence="1">
    <location>
        <begin position="1"/>
        <end position="15"/>
    </location>
</feature>
<dbReference type="Gene3D" id="1.20.5.170">
    <property type="match status" value="1"/>
</dbReference>
<evidence type="ECO:0000313" key="3">
    <source>
        <dbReference type="Proteomes" id="UP000664534"/>
    </source>
</evidence>
<dbReference type="CDD" id="cd14688">
    <property type="entry name" value="bZIP_YAP"/>
    <property type="match status" value="1"/>
</dbReference>
<proteinExistence type="predicted"/>
<feature type="region of interest" description="Disordered" evidence="1">
    <location>
        <begin position="85"/>
        <end position="131"/>
    </location>
</feature>
<feature type="compositionally biased region" description="Pro residues" evidence="1">
    <location>
        <begin position="52"/>
        <end position="66"/>
    </location>
</feature>
<comment type="caution">
    <text evidence="2">The sequence shown here is derived from an EMBL/GenBank/DDBJ whole genome shotgun (WGS) entry which is preliminary data.</text>
</comment>
<name>A0A8H3IV45_9LECA</name>
<feature type="region of interest" description="Disordered" evidence="1">
    <location>
        <begin position="411"/>
        <end position="442"/>
    </location>
</feature>
<dbReference type="EMBL" id="CAJPDT010000079">
    <property type="protein sequence ID" value="CAF9934885.1"/>
    <property type="molecule type" value="Genomic_DNA"/>
</dbReference>
<evidence type="ECO:0000256" key="1">
    <source>
        <dbReference type="SAM" id="MobiDB-lite"/>
    </source>
</evidence>
<dbReference type="OrthoDB" id="2590011at2759"/>
<evidence type="ECO:0008006" key="4">
    <source>
        <dbReference type="Google" id="ProtNLM"/>
    </source>
</evidence>
<sequence>MTSSYLLYQTSSQSLKRQPPTIVTRTDINMPGFSQKPYDPFTQNDTQSPAVFQPPPPTRRPPPVPLQQPGMTISSFSQRPMEIPTTAEVTSPASSQVSSGRNNSEPLQGRNDSVAQSSAGTNGSNEIGGKSPSIFAAIMGRAPRMTKNGKQQKKRGPKTDSKPALNSKQEKNRQAQRNHRERVAAYTMTVEKEANRAREALRLTEHALSLANNDNATLADENRKLTHQNDVLTQLLRVNNIGVPNFSATPLSSNSQQGSARINGGRHAATEATRPSNHQQGSPYGGNSNGSQNALGGFTPNGGDLSPASSGYPYVHGGIMHDVGAHPNGFPESSHTSPSTGNNPYAQKFAANPAIYSQESAFAGNPYANTSYDSPYASTNQNGSQNHVPANQFEARSMPQQSLAFTQGHVHATPAPSNQAPYGDAASPYANPNYHGSPEDTPVNQFQVQSMEMPPPSGPGDYQAAYPAMNITIQSPYFNDTSDQQTPVPDIAPHGPITFTNVFKYEASHPAEVAQWRLLMPDIDEPEMTREFAIPFILDLEAGCRDHVAFMINRSNEAAANPNPTSHNEYNHNGHGLMVSSTHWHSLVNNGSDPLLPTAPAMDQSDLNFIESLINSADQIPLRGEMTPVQAWTWMKQQRGRADWLCNEDWEKLWRILKDACRCYGFGAVVEKYEVENAMHEVYCVRHPEMNREWE</sequence>
<gene>
    <name evidence="2" type="ORF">IMSHALPRED_009875</name>
</gene>
<evidence type="ECO:0000313" key="2">
    <source>
        <dbReference type="EMBL" id="CAF9934885.1"/>
    </source>
</evidence>
<feature type="compositionally biased region" description="Polar residues" evidence="1">
    <location>
        <begin position="41"/>
        <end position="50"/>
    </location>
</feature>
<feature type="region of interest" description="Disordered" evidence="1">
    <location>
        <begin position="144"/>
        <end position="182"/>
    </location>
</feature>
<accession>A0A8H3IV45</accession>
<feature type="region of interest" description="Disordered" evidence="1">
    <location>
        <begin position="247"/>
        <end position="304"/>
    </location>
</feature>
<reference evidence="2" key="1">
    <citation type="submission" date="2021-03" db="EMBL/GenBank/DDBJ databases">
        <authorList>
            <person name="Tagirdzhanova G."/>
        </authorList>
    </citation>
    <scope>NUCLEOTIDE SEQUENCE</scope>
</reference>
<keyword evidence="3" id="KW-1185">Reference proteome</keyword>
<feature type="compositionally biased region" description="Polar residues" evidence="1">
    <location>
        <begin position="247"/>
        <end position="260"/>
    </location>
</feature>